<dbReference type="Proteomes" id="UP000031549">
    <property type="component" value="Unassembled WGS sequence"/>
</dbReference>
<organism evidence="1 2">
    <name type="scientific">Hassallia byssoidea VB512170</name>
    <dbReference type="NCBI Taxonomy" id="1304833"/>
    <lineage>
        <taxon>Bacteria</taxon>
        <taxon>Bacillati</taxon>
        <taxon>Cyanobacteriota</taxon>
        <taxon>Cyanophyceae</taxon>
        <taxon>Nostocales</taxon>
        <taxon>Tolypothrichaceae</taxon>
        <taxon>Hassallia</taxon>
    </lineage>
</organism>
<dbReference type="EMBL" id="JTCM02000164">
    <property type="protein sequence ID" value="NEU77211.1"/>
    <property type="molecule type" value="Genomic_DNA"/>
</dbReference>
<dbReference type="RefSeq" id="WP_039738452.1">
    <property type="nucleotide sequence ID" value="NZ_JTCM02000164.1"/>
</dbReference>
<dbReference type="AlphaFoldDB" id="A0A846HNS0"/>
<evidence type="ECO:0000313" key="1">
    <source>
        <dbReference type="EMBL" id="NEU77211.1"/>
    </source>
</evidence>
<reference evidence="1 2" key="1">
    <citation type="journal article" date="2015" name="Genome Announc.">
        <title>Draft Genome Sequence of Cyanobacterium Hassallia byssoidea Strain VB512170, Isolated from Monuments in India.</title>
        <authorList>
            <person name="Singh D."/>
            <person name="Chandrababunaidu M.M."/>
            <person name="Panda A."/>
            <person name="Sen D."/>
            <person name="Bhattacharyya S."/>
            <person name="Adhikary S.P."/>
            <person name="Tripathy S."/>
        </authorList>
    </citation>
    <scope>NUCLEOTIDE SEQUENCE [LARGE SCALE GENOMIC DNA]</scope>
    <source>
        <strain evidence="1 2">VB512170</strain>
    </source>
</reference>
<name>A0A846HNS0_9CYAN</name>
<sequence length="148" mass="16983">MSIRGAGKLFQTREPDFEAEVAKIAALVFPNTQFQLLFQTIGSGHAALVLPKAQFQLLSEKIGSDNLCITFKAKHFSENFKLRFFPKIRILTLSGYYNQGMAHLIYIPDNNYNWLNGRGYEITSPDSIGEKFELLANKLYPFLQEFYF</sequence>
<gene>
    <name evidence="1" type="ORF">PI95_033150</name>
</gene>
<protein>
    <submittedName>
        <fullName evidence="1">Uncharacterized protein</fullName>
    </submittedName>
</protein>
<evidence type="ECO:0000313" key="2">
    <source>
        <dbReference type="Proteomes" id="UP000031549"/>
    </source>
</evidence>
<comment type="caution">
    <text evidence="1">The sequence shown here is derived from an EMBL/GenBank/DDBJ whole genome shotgun (WGS) entry which is preliminary data.</text>
</comment>
<keyword evidence="2" id="KW-1185">Reference proteome</keyword>
<proteinExistence type="predicted"/>
<accession>A0A846HNS0</accession>